<keyword evidence="1" id="KW-0511">Multifunctional enzyme</keyword>
<dbReference type="Gene3D" id="3.10.20.370">
    <property type="match status" value="1"/>
</dbReference>
<dbReference type="PANTHER" id="PTHR37984:SF5">
    <property type="entry name" value="PROTEIN NYNRIN-LIKE"/>
    <property type="match status" value="1"/>
</dbReference>
<feature type="domain" description="Reverse transcriptase" evidence="2">
    <location>
        <begin position="1"/>
        <end position="115"/>
    </location>
</feature>
<dbReference type="InterPro" id="IPR000477">
    <property type="entry name" value="RT_dom"/>
</dbReference>
<dbReference type="EMBL" id="JAUESC010000385">
    <property type="protein sequence ID" value="KAK0579412.1"/>
    <property type="molecule type" value="Genomic_DNA"/>
</dbReference>
<dbReference type="InterPro" id="IPR043502">
    <property type="entry name" value="DNA/RNA_pol_sf"/>
</dbReference>
<dbReference type="Gene3D" id="3.30.70.270">
    <property type="match status" value="2"/>
</dbReference>
<evidence type="ECO:0000256" key="1">
    <source>
        <dbReference type="ARBA" id="ARBA00023268"/>
    </source>
</evidence>
<comment type="caution">
    <text evidence="3">The sequence shown here is derived from an EMBL/GenBank/DDBJ whole genome shotgun (WGS) entry which is preliminary data.</text>
</comment>
<dbReference type="InterPro" id="IPR043128">
    <property type="entry name" value="Rev_trsase/Diguanyl_cyclase"/>
</dbReference>
<dbReference type="Proteomes" id="UP001168877">
    <property type="component" value="Unassembled WGS sequence"/>
</dbReference>
<keyword evidence="4" id="KW-1185">Reference proteome</keyword>
<organism evidence="3 4">
    <name type="scientific">Acer saccharum</name>
    <name type="common">Sugar maple</name>
    <dbReference type="NCBI Taxonomy" id="4024"/>
    <lineage>
        <taxon>Eukaryota</taxon>
        <taxon>Viridiplantae</taxon>
        <taxon>Streptophyta</taxon>
        <taxon>Embryophyta</taxon>
        <taxon>Tracheophyta</taxon>
        <taxon>Spermatophyta</taxon>
        <taxon>Magnoliopsida</taxon>
        <taxon>eudicotyledons</taxon>
        <taxon>Gunneridae</taxon>
        <taxon>Pentapetalae</taxon>
        <taxon>rosids</taxon>
        <taxon>malvids</taxon>
        <taxon>Sapindales</taxon>
        <taxon>Sapindaceae</taxon>
        <taxon>Hippocastanoideae</taxon>
        <taxon>Acereae</taxon>
        <taxon>Acer</taxon>
    </lineage>
</organism>
<reference evidence="3" key="1">
    <citation type="journal article" date="2022" name="Plant J.">
        <title>Strategies of tolerance reflected in two North American maple genomes.</title>
        <authorList>
            <person name="McEvoy S.L."/>
            <person name="Sezen U.U."/>
            <person name="Trouern-Trend A."/>
            <person name="McMahon S.M."/>
            <person name="Schaberg P.G."/>
            <person name="Yang J."/>
            <person name="Wegrzyn J.L."/>
            <person name="Swenson N.G."/>
        </authorList>
    </citation>
    <scope>NUCLEOTIDE SEQUENCE</scope>
    <source>
        <strain evidence="3">NS2018</strain>
    </source>
</reference>
<sequence length="333" mass="38222">MDAYSRYNQIRMNKADEEKTAFITDQGLYCYKVMLFGLKNAGATYQRLVNRIFARQIGRNMEVYVDDMLTKSVTVEKHSEDLKETFDVLRRYKMKLNPNKCVFGVPSGRFLGFQVHQRGIEVNLEKIKALEEMALPKMLKDVQRLTGCLASLNRFIAKSTDKCTPFFRAIKKGKGLEWSEECEIAFQKVKDYLGRAPILSKPIVGEILYLYLSVTEVATSSVLILLEDEVQKPVYYTSKALLPVETRYSPAEKVVLALVTAARKLRPYFQAHTIEVYTDWPLKLILQKPELSERLTKWAVELSEFDMKYTPKAAVKGQAVSDFVAEFSSQMLK</sequence>
<evidence type="ECO:0000313" key="4">
    <source>
        <dbReference type="Proteomes" id="UP001168877"/>
    </source>
</evidence>
<accession>A0AA39RSG5</accession>
<dbReference type="Pfam" id="PF17919">
    <property type="entry name" value="RT_RNaseH_2"/>
    <property type="match status" value="1"/>
</dbReference>
<dbReference type="AlphaFoldDB" id="A0AA39RSG5"/>
<evidence type="ECO:0000259" key="2">
    <source>
        <dbReference type="PROSITE" id="PS50878"/>
    </source>
</evidence>
<dbReference type="Pfam" id="PF00078">
    <property type="entry name" value="RVT_1"/>
    <property type="match status" value="1"/>
</dbReference>
<proteinExistence type="predicted"/>
<dbReference type="GO" id="GO:0003824">
    <property type="term" value="F:catalytic activity"/>
    <property type="evidence" value="ECO:0007669"/>
    <property type="project" value="UniProtKB-KW"/>
</dbReference>
<dbReference type="Gene3D" id="3.10.10.10">
    <property type="entry name" value="HIV Type 1 Reverse Transcriptase, subunit A, domain 1"/>
    <property type="match status" value="1"/>
</dbReference>
<dbReference type="PANTHER" id="PTHR37984">
    <property type="entry name" value="PROTEIN CBG26694"/>
    <property type="match status" value="1"/>
</dbReference>
<gene>
    <name evidence="3" type="ORF">LWI29_026060</name>
</gene>
<evidence type="ECO:0000313" key="3">
    <source>
        <dbReference type="EMBL" id="KAK0579412.1"/>
    </source>
</evidence>
<dbReference type="InterPro" id="IPR041577">
    <property type="entry name" value="RT_RNaseH_2"/>
</dbReference>
<dbReference type="CDD" id="cd01647">
    <property type="entry name" value="RT_LTR"/>
    <property type="match status" value="1"/>
</dbReference>
<dbReference type="InterPro" id="IPR050951">
    <property type="entry name" value="Retrovirus_Pol_polyprotein"/>
</dbReference>
<name>A0AA39RSG5_ACESA</name>
<reference evidence="3" key="2">
    <citation type="submission" date="2023-06" db="EMBL/GenBank/DDBJ databases">
        <authorList>
            <person name="Swenson N.G."/>
            <person name="Wegrzyn J.L."/>
            <person name="Mcevoy S.L."/>
        </authorList>
    </citation>
    <scope>NUCLEOTIDE SEQUENCE</scope>
    <source>
        <strain evidence="3">NS2018</strain>
        <tissue evidence="3">Leaf</tissue>
    </source>
</reference>
<protein>
    <recommendedName>
        <fullName evidence="2">Reverse transcriptase domain-containing protein</fullName>
    </recommendedName>
</protein>
<dbReference type="SUPFAM" id="SSF56672">
    <property type="entry name" value="DNA/RNA polymerases"/>
    <property type="match status" value="1"/>
</dbReference>
<dbReference type="PROSITE" id="PS50878">
    <property type="entry name" value="RT_POL"/>
    <property type="match status" value="1"/>
</dbReference>